<proteinExistence type="predicted"/>
<keyword evidence="3" id="KW-1185">Reference proteome</keyword>
<dbReference type="Proteomes" id="UP000515733">
    <property type="component" value="Chromosome"/>
</dbReference>
<reference evidence="2 3" key="1">
    <citation type="submission" date="2020-03" db="EMBL/GenBank/DDBJ databases">
        <authorList>
            <consortium name="Genoscope - CEA"/>
            <person name="William W."/>
        </authorList>
    </citation>
    <scope>NUCLEOTIDE SEQUENCE [LARGE SCALE GENOMIC DNA]</scope>
    <source>
        <strain evidence="3">DSM 16959</strain>
    </source>
</reference>
<dbReference type="KEGG" id="doe:DENOEST_2874"/>
<accession>A0A6S6XYM8</accession>
<feature type="region of interest" description="Disordered" evidence="1">
    <location>
        <begin position="236"/>
        <end position="257"/>
    </location>
</feature>
<evidence type="ECO:0000256" key="1">
    <source>
        <dbReference type="SAM" id="MobiDB-lite"/>
    </source>
</evidence>
<name>A0A6S6XYM8_9PROT</name>
<organism evidence="2 3">
    <name type="scientific">Denitratisoma oestradiolicum</name>
    <dbReference type="NCBI Taxonomy" id="311182"/>
    <lineage>
        <taxon>Bacteria</taxon>
        <taxon>Pseudomonadati</taxon>
        <taxon>Pseudomonadota</taxon>
        <taxon>Betaproteobacteria</taxon>
        <taxon>Nitrosomonadales</taxon>
        <taxon>Sterolibacteriaceae</taxon>
        <taxon>Denitratisoma</taxon>
    </lineage>
</organism>
<gene>
    <name evidence="2" type="ORF">DENOEST_2874</name>
</gene>
<dbReference type="EMBL" id="LR778301">
    <property type="protein sequence ID" value="CAB1370033.1"/>
    <property type="molecule type" value="Genomic_DNA"/>
</dbReference>
<dbReference type="AlphaFoldDB" id="A0A6S6XYM8"/>
<sequence>MITQGQLNTGYSMSTLHSELKRLYFLPDQHGYGPCCDLDDGSYGPDLGVLTPEVLAPSLAGGNRVAINLVSSAGTVRTLAICFEKGADWEQVAKLYAGTQAMALPAPALAVSGISGYQLWFSLVDPIPVVQAQQFFYGLSRQYLADTDLCRLRCCPDIPGIDNSLSCLIDLVPAFQEATQRWSAFIDPGLGSLFIDEPGLEMVPNMAGQADILAGVDSIKAGDFQRALSRLQVADSSDAQIPERSSGMTGEGAGAHHMTGHQYRDPESFLMVVMNDPACHLTHRIEAAKALLPYIKKTPNP</sequence>
<evidence type="ECO:0000313" key="3">
    <source>
        <dbReference type="Proteomes" id="UP000515733"/>
    </source>
</evidence>
<protein>
    <submittedName>
        <fullName evidence="2">Uncharacterized protein</fullName>
    </submittedName>
</protein>
<evidence type="ECO:0000313" key="2">
    <source>
        <dbReference type="EMBL" id="CAB1370033.1"/>
    </source>
</evidence>